<organism evidence="2">
    <name type="scientific">freshwater metagenome</name>
    <dbReference type="NCBI Taxonomy" id="449393"/>
    <lineage>
        <taxon>unclassified sequences</taxon>
        <taxon>metagenomes</taxon>
        <taxon>ecological metagenomes</taxon>
    </lineage>
</organism>
<evidence type="ECO:0000313" key="2">
    <source>
        <dbReference type="EMBL" id="CAB4734661.1"/>
    </source>
</evidence>
<name>A0A6J6SIG2_9ZZZZ</name>
<dbReference type="InterPro" id="IPR053136">
    <property type="entry name" value="UTP_pyrophosphatase-like"/>
</dbReference>
<dbReference type="PANTHER" id="PTHR30399">
    <property type="entry name" value="UNCHARACTERIZED PROTEIN YGJP"/>
    <property type="match status" value="1"/>
</dbReference>
<sequence length="238" mass="27461">MANMSDMPEPEAGQGNTESNNLVGAVENFIQGEIFADIFPNMPALKSKKTIKKEHEELLSRLPEFRVIRSSRRKRTLHAYRQNGVIEIHIPDRLSRRQEFEVIPEMIDLVLKRENRLRKSDSALLELSDLLLADFLPEFNERPISVTWRVMRERWGSCTTVDKTIRISERLNTAPDYALRYVLFHELIHLRIAGHGDDFHELLARYPDKDRAEAFLEGYEAGTAGSPEEILELPPIQA</sequence>
<proteinExistence type="predicted"/>
<accession>A0A6J6SIG2</accession>
<evidence type="ECO:0000259" key="1">
    <source>
        <dbReference type="Pfam" id="PF01863"/>
    </source>
</evidence>
<dbReference type="EMBL" id="CAEZYS010000053">
    <property type="protein sequence ID" value="CAB4734661.1"/>
    <property type="molecule type" value="Genomic_DNA"/>
</dbReference>
<dbReference type="CDD" id="cd07344">
    <property type="entry name" value="M48_yhfN_like"/>
    <property type="match status" value="1"/>
</dbReference>
<feature type="domain" description="YgjP-like metallopeptidase" evidence="1">
    <location>
        <begin position="131"/>
        <end position="207"/>
    </location>
</feature>
<dbReference type="PANTHER" id="PTHR30399:SF1">
    <property type="entry name" value="UTP PYROPHOSPHATASE"/>
    <property type="match status" value="1"/>
</dbReference>
<dbReference type="Pfam" id="PF01863">
    <property type="entry name" value="YgjP-like"/>
    <property type="match status" value="1"/>
</dbReference>
<dbReference type="AlphaFoldDB" id="A0A6J6SIG2"/>
<dbReference type="Gene3D" id="3.30.2010.10">
    <property type="entry name" value="Metalloproteases ('zincins'), catalytic domain"/>
    <property type="match status" value="1"/>
</dbReference>
<gene>
    <name evidence="2" type="ORF">UFOPK2782_00547</name>
</gene>
<protein>
    <submittedName>
        <fullName evidence="2">Unannotated protein</fullName>
    </submittedName>
</protein>
<dbReference type="InterPro" id="IPR002725">
    <property type="entry name" value="YgjP-like_metallopeptidase"/>
</dbReference>
<reference evidence="2" key="1">
    <citation type="submission" date="2020-05" db="EMBL/GenBank/DDBJ databases">
        <authorList>
            <person name="Chiriac C."/>
            <person name="Salcher M."/>
            <person name="Ghai R."/>
            <person name="Kavagutti S V."/>
        </authorList>
    </citation>
    <scope>NUCLEOTIDE SEQUENCE</scope>
</reference>